<keyword evidence="1" id="KW-0812">Transmembrane</keyword>
<evidence type="ECO:0000313" key="5">
    <source>
        <dbReference type="Proteomes" id="UP000014160"/>
    </source>
</evidence>
<dbReference type="EMBL" id="ASWH01000002">
    <property type="protein sequence ID" value="EOW79057.1"/>
    <property type="molecule type" value="Genomic_DNA"/>
</dbReference>
<keyword evidence="5" id="KW-1185">Reference proteome</keyword>
<evidence type="ECO:0000313" key="4">
    <source>
        <dbReference type="Proteomes" id="UP000013750"/>
    </source>
</evidence>
<feature type="transmembrane region" description="Helical" evidence="1">
    <location>
        <begin position="36"/>
        <end position="54"/>
    </location>
</feature>
<protein>
    <submittedName>
        <fullName evidence="2">Uncharacterized protein</fullName>
    </submittedName>
</protein>
<reference evidence="2 4" key="1">
    <citation type="submission" date="2013-02" db="EMBL/GenBank/DDBJ databases">
        <title>The Genome Sequence of Enterococcus gilvus ATCC BAA-350.</title>
        <authorList>
            <consortium name="The Broad Institute Genome Sequencing Platform"/>
            <consortium name="The Broad Institute Genome Sequencing Center for Infectious Disease"/>
            <person name="Earl A.M."/>
            <person name="Gilmore M.S."/>
            <person name="Lebreton F."/>
            <person name="Walker B."/>
            <person name="Young S.K."/>
            <person name="Zeng Q."/>
            <person name="Gargeya S."/>
            <person name="Fitzgerald M."/>
            <person name="Haas B."/>
            <person name="Abouelleil A."/>
            <person name="Alvarado L."/>
            <person name="Arachchi H.M."/>
            <person name="Berlin A.M."/>
            <person name="Chapman S.B."/>
            <person name="Dewar J."/>
            <person name="Goldberg J."/>
            <person name="Griggs A."/>
            <person name="Gujja S."/>
            <person name="Hansen M."/>
            <person name="Howarth C."/>
            <person name="Imamovic A."/>
            <person name="Larimer J."/>
            <person name="McCowan C."/>
            <person name="Murphy C."/>
            <person name="Neiman D."/>
            <person name="Pearson M."/>
            <person name="Priest M."/>
            <person name="Roberts A."/>
            <person name="Saif S."/>
            <person name="Shea T."/>
            <person name="Sisk P."/>
            <person name="Sykes S."/>
            <person name="Wortman J."/>
            <person name="Nusbaum C."/>
            <person name="Birren B."/>
        </authorList>
    </citation>
    <scope>NUCLEOTIDE SEQUENCE [LARGE SCALE GENOMIC DNA]</scope>
    <source>
        <strain evidence="2 4">ATCC BAA-350</strain>
    </source>
</reference>
<dbReference type="OrthoDB" id="21325at2"/>
<dbReference type="Proteomes" id="UP000014160">
    <property type="component" value="Unassembled WGS sequence"/>
</dbReference>
<evidence type="ECO:0000256" key="1">
    <source>
        <dbReference type="SAM" id="Phobius"/>
    </source>
</evidence>
<feature type="transmembrane region" description="Helical" evidence="1">
    <location>
        <begin position="144"/>
        <end position="165"/>
    </location>
</feature>
<dbReference type="PATRIC" id="fig|1158614.3.peg.243"/>
<reference evidence="3 5" key="2">
    <citation type="submission" date="2013-03" db="EMBL/GenBank/DDBJ databases">
        <title>The Genome Sequence of Enterococcus gilvus ATCC BAA-350 (PacBio/Illumina hybrid assembly).</title>
        <authorList>
            <consortium name="The Broad Institute Genomics Platform"/>
            <consortium name="The Broad Institute Genome Sequencing Center for Infectious Disease"/>
            <person name="Earl A."/>
            <person name="Russ C."/>
            <person name="Gilmore M."/>
            <person name="Surin D."/>
            <person name="Walker B."/>
            <person name="Young S."/>
            <person name="Zeng Q."/>
            <person name="Gargeya S."/>
            <person name="Fitzgerald M."/>
            <person name="Haas B."/>
            <person name="Abouelleil A."/>
            <person name="Allen A.W."/>
            <person name="Alvarado L."/>
            <person name="Arachchi H.M."/>
            <person name="Berlin A.M."/>
            <person name="Chapman S.B."/>
            <person name="Gainer-Dewar J."/>
            <person name="Goldberg J."/>
            <person name="Griggs A."/>
            <person name="Gujja S."/>
            <person name="Hansen M."/>
            <person name="Howarth C."/>
            <person name="Imamovic A."/>
            <person name="Ireland A."/>
            <person name="Larimer J."/>
            <person name="McCowan C."/>
            <person name="Murphy C."/>
            <person name="Pearson M."/>
            <person name="Poon T.W."/>
            <person name="Priest M."/>
            <person name="Roberts A."/>
            <person name="Saif S."/>
            <person name="Shea T."/>
            <person name="Sisk P."/>
            <person name="Sykes S."/>
            <person name="Wortman J."/>
            <person name="Nusbaum C."/>
            <person name="Birren B."/>
        </authorList>
    </citation>
    <scope>NUCLEOTIDE SEQUENCE [LARGE SCALE GENOMIC DNA]</scope>
    <source>
        <strain evidence="3 5">ATCC BAA-350</strain>
    </source>
</reference>
<comment type="caution">
    <text evidence="2">The sequence shown here is derived from an EMBL/GenBank/DDBJ whole genome shotgun (WGS) entry which is preliminary data.</text>
</comment>
<feature type="transmembrane region" description="Helical" evidence="1">
    <location>
        <begin position="12"/>
        <end position="29"/>
    </location>
</feature>
<keyword evidence="1" id="KW-1133">Transmembrane helix</keyword>
<dbReference type="eggNOG" id="ENOG502Z7VW">
    <property type="taxonomic scope" value="Bacteria"/>
</dbReference>
<dbReference type="RefSeq" id="WP_010778703.1">
    <property type="nucleotide sequence ID" value="NZ_ASWH01000002.1"/>
</dbReference>
<evidence type="ECO:0000313" key="2">
    <source>
        <dbReference type="EMBL" id="EOI59066.1"/>
    </source>
</evidence>
<dbReference type="HOGENOM" id="CLU_078139_1_0_9"/>
<feature type="transmembrane region" description="Helical" evidence="1">
    <location>
        <begin position="230"/>
        <end position="246"/>
    </location>
</feature>
<sequence>MPILQENIANFAVIIGFITIHLASRFFLLEKVNVEVMMSVAAGVGVSYAILHLLPQLAYSQGVLIDSFGWEDGVHATHAIYGIVLLGLVVAHVMDKLDERNFHIVEKKDLTSAEVAYFWSDVSFYAVYNVMIGYLVIANTFSERFYVLTYFIAFGLHFLMNDWSLAHHHGKIYQKKGRLMLSVSILLGALLSILLPLPYFLLVSIEAFITGAMLMNIIKFELPDGDEGSIKAFLAATIVSGVLFVFI</sequence>
<name>R2VN87_9ENTE</name>
<keyword evidence="1" id="KW-0472">Membrane</keyword>
<dbReference type="EMBL" id="AJDQ01000002">
    <property type="protein sequence ID" value="EOI59066.1"/>
    <property type="molecule type" value="Genomic_DNA"/>
</dbReference>
<proteinExistence type="predicted"/>
<gene>
    <name evidence="3" type="ORF">I592_03195</name>
    <name evidence="2" type="ORF">UKC_00252</name>
</gene>
<organism evidence="2 4">
    <name type="scientific">Enterococcus gilvus ATCC BAA-350</name>
    <dbReference type="NCBI Taxonomy" id="1158614"/>
    <lineage>
        <taxon>Bacteria</taxon>
        <taxon>Bacillati</taxon>
        <taxon>Bacillota</taxon>
        <taxon>Bacilli</taxon>
        <taxon>Lactobacillales</taxon>
        <taxon>Enterococcaceae</taxon>
        <taxon>Enterococcus</taxon>
    </lineage>
</organism>
<feature type="transmembrane region" description="Helical" evidence="1">
    <location>
        <begin position="74"/>
        <end position="94"/>
    </location>
</feature>
<evidence type="ECO:0000313" key="3">
    <source>
        <dbReference type="EMBL" id="EOW79057.1"/>
    </source>
</evidence>
<dbReference type="Proteomes" id="UP000013750">
    <property type="component" value="Unassembled WGS sequence"/>
</dbReference>
<accession>R2VN87</accession>
<feature type="transmembrane region" description="Helical" evidence="1">
    <location>
        <begin position="115"/>
        <end position="138"/>
    </location>
</feature>
<dbReference type="AlphaFoldDB" id="R2VN87"/>